<sequence length="114" mass="11403">MFSKFTEKASSYASTAAAAANATYETGKQGLSSVPCDRCGVPHNALLRLSTCPVCGGRVCKGCSAQLVVPDACAKSGAGSSGEVSVCARECGPRCGEANAAAFRRALAASHAAN</sequence>
<protein>
    <recommendedName>
        <fullName evidence="3">FYVE-type domain-containing protein</fullName>
    </recommendedName>
</protein>
<accession>F0YP93</accession>
<dbReference type="OrthoDB" id="68108at2759"/>
<dbReference type="RefSeq" id="XP_009042232.1">
    <property type="nucleotide sequence ID" value="XM_009043984.1"/>
</dbReference>
<evidence type="ECO:0000313" key="1">
    <source>
        <dbReference type="EMBL" id="EGB03068.1"/>
    </source>
</evidence>
<evidence type="ECO:0008006" key="3">
    <source>
        <dbReference type="Google" id="ProtNLM"/>
    </source>
</evidence>
<keyword evidence="2" id="KW-1185">Reference proteome</keyword>
<dbReference type="EMBL" id="GL833204">
    <property type="protein sequence ID" value="EGB03068.1"/>
    <property type="molecule type" value="Genomic_DNA"/>
</dbReference>
<evidence type="ECO:0000313" key="2">
    <source>
        <dbReference type="Proteomes" id="UP000002729"/>
    </source>
</evidence>
<gene>
    <name evidence="1" type="ORF">AURANDRAFT_68327</name>
</gene>
<feature type="non-terminal residue" evidence="1">
    <location>
        <position position="114"/>
    </location>
</feature>
<reference evidence="1 2" key="1">
    <citation type="journal article" date="2011" name="Proc. Natl. Acad. Sci. U.S.A.">
        <title>Niche of harmful alga Aureococcus anophagefferens revealed through ecogenomics.</title>
        <authorList>
            <person name="Gobler C.J."/>
            <person name="Berry D.L."/>
            <person name="Dyhrman S.T."/>
            <person name="Wilhelm S.W."/>
            <person name="Salamov A."/>
            <person name="Lobanov A.V."/>
            <person name="Zhang Y."/>
            <person name="Collier J.L."/>
            <person name="Wurch L.L."/>
            <person name="Kustka A.B."/>
            <person name="Dill B.D."/>
            <person name="Shah M."/>
            <person name="VerBerkmoes N.C."/>
            <person name="Kuo A."/>
            <person name="Terry A."/>
            <person name="Pangilinan J."/>
            <person name="Lindquist E.A."/>
            <person name="Lucas S."/>
            <person name="Paulsen I.T."/>
            <person name="Hattenrath-Lehmann T.K."/>
            <person name="Talmage S.C."/>
            <person name="Walker E.A."/>
            <person name="Koch F."/>
            <person name="Burson A.M."/>
            <person name="Marcoval M.A."/>
            <person name="Tang Y.Z."/>
            <person name="Lecleir G.R."/>
            <person name="Coyne K.J."/>
            <person name="Berg G.M."/>
            <person name="Bertrand E.M."/>
            <person name="Saito M.A."/>
            <person name="Gladyshev V.N."/>
            <person name="Grigoriev I.V."/>
        </authorList>
    </citation>
    <scope>NUCLEOTIDE SEQUENCE [LARGE SCALE GENOMIC DNA]</scope>
    <source>
        <strain evidence="2">CCMP 1984</strain>
    </source>
</reference>
<dbReference type="KEGG" id="aaf:AURANDRAFT_68327"/>
<dbReference type="GeneID" id="20226737"/>
<proteinExistence type="predicted"/>
<dbReference type="Proteomes" id="UP000002729">
    <property type="component" value="Unassembled WGS sequence"/>
</dbReference>
<organism evidence="2">
    <name type="scientific">Aureococcus anophagefferens</name>
    <name type="common">Harmful bloom alga</name>
    <dbReference type="NCBI Taxonomy" id="44056"/>
    <lineage>
        <taxon>Eukaryota</taxon>
        <taxon>Sar</taxon>
        <taxon>Stramenopiles</taxon>
        <taxon>Ochrophyta</taxon>
        <taxon>Pelagophyceae</taxon>
        <taxon>Pelagomonadales</taxon>
        <taxon>Pelagomonadaceae</taxon>
        <taxon>Aureococcus</taxon>
    </lineage>
</organism>
<dbReference type="AlphaFoldDB" id="F0YP93"/>
<name>F0YP93_AURAN</name>
<dbReference type="InParanoid" id="F0YP93"/>